<keyword evidence="1" id="KW-0472">Membrane</keyword>
<dbReference type="STRING" id="531814.SAMN04487944_11542"/>
<accession>A0A1H9TY21</accession>
<organism evidence="2 3">
    <name type="scientific">Gracilibacillus ureilyticus</name>
    <dbReference type="NCBI Taxonomy" id="531814"/>
    <lineage>
        <taxon>Bacteria</taxon>
        <taxon>Bacillati</taxon>
        <taxon>Bacillota</taxon>
        <taxon>Bacilli</taxon>
        <taxon>Bacillales</taxon>
        <taxon>Bacillaceae</taxon>
        <taxon>Gracilibacillus</taxon>
    </lineage>
</organism>
<keyword evidence="1" id="KW-1133">Transmembrane helix</keyword>
<dbReference type="OrthoDB" id="2456645at2"/>
<evidence type="ECO:0000256" key="1">
    <source>
        <dbReference type="SAM" id="Phobius"/>
    </source>
</evidence>
<name>A0A1H9TY21_9BACI</name>
<evidence type="ECO:0000313" key="2">
    <source>
        <dbReference type="EMBL" id="SES01787.1"/>
    </source>
</evidence>
<protein>
    <submittedName>
        <fullName evidence="2">Uncharacterized protein</fullName>
    </submittedName>
</protein>
<dbReference type="Proteomes" id="UP000199687">
    <property type="component" value="Unassembled WGS sequence"/>
</dbReference>
<dbReference type="EMBL" id="FOGL01000015">
    <property type="protein sequence ID" value="SES01787.1"/>
    <property type="molecule type" value="Genomic_DNA"/>
</dbReference>
<dbReference type="AlphaFoldDB" id="A0A1H9TY21"/>
<reference evidence="2 3" key="1">
    <citation type="submission" date="2016-10" db="EMBL/GenBank/DDBJ databases">
        <authorList>
            <person name="de Groot N.N."/>
        </authorList>
    </citation>
    <scope>NUCLEOTIDE SEQUENCE [LARGE SCALE GENOMIC DNA]</scope>
    <source>
        <strain evidence="2 3">CGMCC 1.7727</strain>
    </source>
</reference>
<keyword evidence="1" id="KW-0812">Transmembrane</keyword>
<proteinExistence type="predicted"/>
<sequence length="71" mass="8005">MEEKGVRVINQQYHNSEEPFNDAVGHMKNHQGLSARSGGKLPRPIRIIGYILFSGLGIIFIFAMIVSLMYN</sequence>
<keyword evidence="3" id="KW-1185">Reference proteome</keyword>
<evidence type="ECO:0000313" key="3">
    <source>
        <dbReference type="Proteomes" id="UP000199687"/>
    </source>
</evidence>
<gene>
    <name evidence="2" type="ORF">SAMN04487944_11542</name>
</gene>
<feature type="transmembrane region" description="Helical" evidence="1">
    <location>
        <begin position="47"/>
        <end position="70"/>
    </location>
</feature>